<dbReference type="Proteomes" id="UP000236434">
    <property type="component" value="Unassembled WGS sequence"/>
</dbReference>
<comment type="caution">
    <text evidence="1">The sequence shown here is derived from an EMBL/GenBank/DDBJ whole genome shotgun (WGS) entry which is preliminary data.</text>
</comment>
<organism evidence="1 2">
    <name type="scientific">Petrotoga olearia DSM 13574</name>
    <dbReference type="NCBI Taxonomy" id="1122955"/>
    <lineage>
        <taxon>Bacteria</taxon>
        <taxon>Thermotogati</taxon>
        <taxon>Thermotogota</taxon>
        <taxon>Thermotogae</taxon>
        <taxon>Petrotogales</taxon>
        <taxon>Petrotogaceae</taxon>
        <taxon>Petrotoga</taxon>
    </lineage>
</organism>
<evidence type="ECO:0000313" key="2">
    <source>
        <dbReference type="Proteomes" id="UP000236434"/>
    </source>
</evidence>
<reference evidence="1 2" key="1">
    <citation type="submission" date="2013-12" db="EMBL/GenBank/DDBJ databases">
        <title>Comparative genomics of Petrotoga isolates.</title>
        <authorList>
            <person name="Nesbo C.L."/>
            <person name="Charchuk R."/>
            <person name="Chow K."/>
        </authorList>
    </citation>
    <scope>NUCLEOTIDE SEQUENCE [LARGE SCALE GENOMIC DNA]</scope>
    <source>
        <strain evidence="1 2">DSM 13574</strain>
    </source>
</reference>
<protein>
    <submittedName>
        <fullName evidence="1">Transposase ISDvu5</fullName>
    </submittedName>
</protein>
<name>A0A2K1P555_9BACT</name>
<evidence type="ECO:0000313" key="1">
    <source>
        <dbReference type="EMBL" id="PNR97914.1"/>
    </source>
</evidence>
<dbReference type="AlphaFoldDB" id="A0A2K1P555"/>
<gene>
    <name evidence="1" type="ORF">X929_00565</name>
</gene>
<dbReference type="EMBL" id="AZRL01000003">
    <property type="protein sequence ID" value="PNR97914.1"/>
    <property type="molecule type" value="Genomic_DNA"/>
</dbReference>
<accession>A0A2K1P555</accession>
<proteinExistence type="predicted"/>
<sequence length="79" mass="9598">MNITEPWYIEKIEQQENTINIYVDFKKGAKFEYNGKYYSAYDTVQRKWRHLNLFQCETYIHARVARIKTDDGTKTVEVR</sequence>